<keyword evidence="2" id="KW-0547">Nucleotide-binding</keyword>
<dbReference type="PRINTS" id="PR00503">
    <property type="entry name" value="BROMODOMAIN"/>
</dbReference>
<dbReference type="InterPro" id="IPR036427">
    <property type="entry name" value="Bromodomain-like_sf"/>
</dbReference>
<sequence length="291" mass="33025">IRAAQRTAPSIIYVPQIPLWWETVGPTVKAVFTTLLQNIPTFTPVLLLATTDVKHGDLPEEVFINTFFTLPFLLVYYSTKRRDVSFSLIINSTSRAVLIKHEALYLSVNSFCKNRSRSSNFSDSVLRGLSLVPDYNAVIKQPMDLSTVLSKIDMHQYPTARDFLKDIDLICSNALEYNPVKDPGDRLLRHRACALRDTAYSIVREEMDEDFEQRCQEIKEARKQRGSDCASSYFCVMPKENSVPGCKKTDPKCNEKLKMPAGPVDVSTPVSKGKLYFTQIFLEKVVKPLFL</sequence>
<evidence type="ECO:0000256" key="1">
    <source>
        <dbReference type="ARBA" id="ARBA00006914"/>
    </source>
</evidence>
<dbReference type="Proteomes" id="UP000614263">
    <property type="component" value="Unassembled WGS sequence"/>
</dbReference>
<dbReference type="GO" id="GO:0005524">
    <property type="term" value="F:ATP binding"/>
    <property type="evidence" value="ECO:0007669"/>
    <property type="project" value="UniProtKB-KW"/>
</dbReference>
<keyword evidence="4 5" id="KW-0103">Bromodomain</keyword>
<feature type="domain" description="Bromo" evidence="6">
    <location>
        <begin position="113"/>
        <end position="178"/>
    </location>
</feature>
<protein>
    <submittedName>
        <fullName evidence="7">ATAD2 protein</fullName>
    </submittedName>
</protein>
<dbReference type="PANTHER" id="PTHR23069:SF4">
    <property type="entry name" value="ATPASE FAMILY AAA DOMAIN-CONTAINING PROTEIN 2"/>
    <property type="match status" value="1"/>
</dbReference>
<dbReference type="Pfam" id="PF00439">
    <property type="entry name" value="Bromodomain"/>
    <property type="match status" value="1"/>
</dbReference>
<dbReference type="GO" id="GO:0016887">
    <property type="term" value="F:ATP hydrolysis activity"/>
    <property type="evidence" value="ECO:0007669"/>
    <property type="project" value="TreeGrafter"/>
</dbReference>
<organism evidence="7 8">
    <name type="scientific">Chloropsis cyanopogon</name>
    <dbReference type="NCBI Taxonomy" id="1218682"/>
    <lineage>
        <taxon>Eukaryota</taxon>
        <taxon>Metazoa</taxon>
        <taxon>Chordata</taxon>
        <taxon>Craniata</taxon>
        <taxon>Vertebrata</taxon>
        <taxon>Euteleostomi</taxon>
        <taxon>Archelosauria</taxon>
        <taxon>Archosauria</taxon>
        <taxon>Dinosauria</taxon>
        <taxon>Saurischia</taxon>
        <taxon>Theropoda</taxon>
        <taxon>Coelurosauria</taxon>
        <taxon>Aves</taxon>
        <taxon>Neognathae</taxon>
        <taxon>Neoaves</taxon>
        <taxon>Telluraves</taxon>
        <taxon>Australaves</taxon>
        <taxon>Passeriformes</taxon>
        <taxon>Corvoidea</taxon>
        <taxon>Irenidae</taxon>
        <taxon>Chloropsis</taxon>
    </lineage>
</organism>
<dbReference type="GO" id="GO:0005634">
    <property type="term" value="C:nucleus"/>
    <property type="evidence" value="ECO:0007669"/>
    <property type="project" value="TreeGrafter"/>
</dbReference>
<evidence type="ECO:0000256" key="4">
    <source>
        <dbReference type="ARBA" id="ARBA00023117"/>
    </source>
</evidence>
<evidence type="ECO:0000256" key="3">
    <source>
        <dbReference type="ARBA" id="ARBA00022840"/>
    </source>
</evidence>
<name>A0A852AZY6_9CORV</name>
<dbReference type="GO" id="GO:0006337">
    <property type="term" value="P:nucleosome disassembly"/>
    <property type="evidence" value="ECO:0007669"/>
    <property type="project" value="TreeGrafter"/>
</dbReference>
<dbReference type="Gene3D" id="1.20.920.10">
    <property type="entry name" value="Bromodomain-like"/>
    <property type="match status" value="1"/>
</dbReference>
<dbReference type="GO" id="GO:0006334">
    <property type="term" value="P:nucleosome assembly"/>
    <property type="evidence" value="ECO:0007669"/>
    <property type="project" value="TreeGrafter"/>
</dbReference>
<evidence type="ECO:0000259" key="6">
    <source>
        <dbReference type="PROSITE" id="PS50014"/>
    </source>
</evidence>
<evidence type="ECO:0000313" key="7">
    <source>
        <dbReference type="EMBL" id="NXP60194.1"/>
    </source>
</evidence>
<accession>A0A852AZY6</accession>
<dbReference type="PROSITE" id="PS50014">
    <property type="entry name" value="BROMODOMAIN_2"/>
    <property type="match status" value="1"/>
</dbReference>
<evidence type="ECO:0000256" key="2">
    <source>
        <dbReference type="ARBA" id="ARBA00022741"/>
    </source>
</evidence>
<dbReference type="EMBL" id="WEZZ01010921">
    <property type="protein sequence ID" value="NXP60194.1"/>
    <property type="molecule type" value="Genomic_DNA"/>
</dbReference>
<dbReference type="SUPFAM" id="SSF47370">
    <property type="entry name" value="Bromodomain"/>
    <property type="match status" value="1"/>
</dbReference>
<feature type="non-terminal residue" evidence="7">
    <location>
        <position position="291"/>
    </location>
</feature>
<dbReference type="GO" id="GO:0003682">
    <property type="term" value="F:chromatin binding"/>
    <property type="evidence" value="ECO:0007669"/>
    <property type="project" value="TreeGrafter"/>
</dbReference>
<comment type="similarity">
    <text evidence="1">Belongs to the AAA ATPase family.</text>
</comment>
<evidence type="ECO:0000313" key="8">
    <source>
        <dbReference type="Proteomes" id="UP000614263"/>
    </source>
</evidence>
<dbReference type="SMART" id="SM00297">
    <property type="entry name" value="BROMO"/>
    <property type="match status" value="1"/>
</dbReference>
<dbReference type="InterPro" id="IPR045199">
    <property type="entry name" value="ATAD2-like"/>
</dbReference>
<comment type="caution">
    <text evidence="7">The sequence shown here is derived from an EMBL/GenBank/DDBJ whole genome shotgun (WGS) entry which is preliminary data.</text>
</comment>
<dbReference type="InterPro" id="IPR001487">
    <property type="entry name" value="Bromodomain"/>
</dbReference>
<dbReference type="PANTHER" id="PTHR23069">
    <property type="entry name" value="AAA DOMAIN-CONTAINING"/>
    <property type="match status" value="1"/>
</dbReference>
<dbReference type="GO" id="GO:0042393">
    <property type="term" value="F:histone binding"/>
    <property type="evidence" value="ECO:0007669"/>
    <property type="project" value="TreeGrafter"/>
</dbReference>
<dbReference type="GO" id="GO:0045815">
    <property type="term" value="P:transcription initiation-coupled chromatin remodeling"/>
    <property type="evidence" value="ECO:0007669"/>
    <property type="project" value="TreeGrafter"/>
</dbReference>
<keyword evidence="3" id="KW-0067">ATP-binding</keyword>
<proteinExistence type="inferred from homology"/>
<evidence type="ECO:0000256" key="5">
    <source>
        <dbReference type="PROSITE-ProRule" id="PRU00035"/>
    </source>
</evidence>
<keyword evidence="8" id="KW-1185">Reference proteome</keyword>
<dbReference type="AlphaFoldDB" id="A0A852AZY6"/>
<feature type="non-terminal residue" evidence="7">
    <location>
        <position position="1"/>
    </location>
</feature>
<reference evidence="7" key="1">
    <citation type="submission" date="2019-10" db="EMBL/GenBank/DDBJ databases">
        <title>Bird 10,000 Genomes (B10K) Project - Family phase.</title>
        <authorList>
            <person name="Zhang G."/>
        </authorList>
    </citation>
    <scope>NUCLEOTIDE SEQUENCE</scope>
    <source>
        <strain evidence="7">B10K-DU-002-57</strain>
        <tissue evidence="7">Muscle</tissue>
    </source>
</reference>
<gene>
    <name evidence="7" type="primary">Atad2_0</name>
    <name evidence="7" type="ORF">CHLCYA_R13603</name>
</gene>